<reference evidence="7 8" key="1">
    <citation type="submission" date="2011-04" db="EMBL/GenBank/DDBJ databases">
        <title>The Genome Sequence of Dysgonomonas mossii DSM 22836.</title>
        <authorList>
            <consortium name="The Broad Institute Genome Sequencing Platform"/>
            <person name="Earl A."/>
            <person name="Ward D."/>
            <person name="Feldgarden M."/>
            <person name="Gevers D."/>
            <person name="Pudlo N."/>
            <person name="Martens E."/>
            <person name="Allen-Vercoe E."/>
            <person name="Young S.K."/>
            <person name="Zeng Q."/>
            <person name="Gargeya S."/>
            <person name="Fitzgerald M."/>
            <person name="Haas B."/>
            <person name="Abouelleil A."/>
            <person name="Alvarado L."/>
            <person name="Arachchi H.M."/>
            <person name="Berlin A."/>
            <person name="Brown A."/>
            <person name="Chapman S.B."/>
            <person name="Chen Z."/>
            <person name="Dunbar C."/>
            <person name="Freedman E."/>
            <person name="Gearin G."/>
            <person name="Gellesch M."/>
            <person name="Goldberg J."/>
            <person name="Griggs A."/>
            <person name="Gujja S."/>
            <person name="Heiman D."/>
            <person name="Howarth C."/>
            <person name="Larson L."/>
            <person name="Lui A."/>
            <person name="MacDonald P.J.P."/>
            <person name="Mehta T."/>
            <person name="Montmayeur A."/>
            <person name="Murphy C."/>
            <person name="Neiman D."/>
            <person name="Pearson M."/>
            <person name="Priest M."/>
            <person name="Roberts A."/>
            <person name="Saif S."/>
            <person name="Shea T."/>
            <person name="Shenoy N."/>
            <person name="Sisk P."/>
            <person name="Stolte C."/>
            <person name="Sykes S."/>
            <person name="Yandava C."/>
            <person name="Wortman J."/>
            <person name="Nusbaum C."/>
            <person name="Birren B."/>
        </authorList>
    </citation>
    <scope>NUCLEOTIDE SEQUENCE [LARGE SCALE GENOMIC DNA]</scope>
    <source>
        <strain evidence="7 8">DSM 22836</strain>
    </source>
</reference>
<evidence type="ECO:0000313" key="7">
    <source>
        <dbReference type="EMBL" id="EGK05274.1"/>
    </source>
</evidence>
<dbReference type="Proteomes" id="UP000006420">
    <property type="component" value="Unassembled WGS sequence"/>
</dbReference>
<dbReference type="SMART" id="SM00490">
    <property type="entry name" value="HELICc"/>
    <property type="match status" value="1"/>
</dbReference>
<dbReference type="PANTHER" id="PTHR47961:SF6">
    <property type="entry name" value="DNA-DIRECTED DNA POLYMERASE"/>
    <property type="match status" value="1"/>
</dbReference>
<dbReference type="GeneID" id="78083554"/>
<dbReference type="InterPro" id="IPR001650">
    <property type="entry name" value="Helicase_C-like"/>
</dbReference>
<dbReference type="AlphaFoldDB" id="F8X3Y5"/>
<gene>
    <name evidence="7" type="ORF">HMPREF9456_02944</name>
</gene>
<keyword evidence="8" id="KW-1185">Reference proteome</keyword>
<dbReference type="Pfam" id="PF00271">
    <property type="entry name" value="Helicase_C"/>
    <property type="match status" value="1"/>
</dbReference>
<dbReference type="RefSeq" id="WP_006844308.1">
    <property type="nucleotide sequence ID" value="NZ_AQWJ01000008.1"/>
</dbReference>
<dbReference type="HOGENOM" id="CLU_025497_0_0_10"/>
<dbReference type="OrthoDB" id="9815222at2"/>
<dbReference type="PROSITE" id="PS51194">
    <property type="entry name" value="HELICASE_CTER"/>
    <property type="match status" value="1"/>
</dbReference>
<accession>F8X3Y5</accession>
<dbReference type="PANTHER" id="PTHR47961">
    <property type="entry name" value="DNA POLYMERASE THETA, PUTATIVE (AFU_ORTHOLOGUE AFUA_1G05260)-RELATED"/>
    <property type="match status" value="1"/>
</dbReference>
<dbReference type="SUPFAM" id="SSF52540">
    <property type="entry name" value="P-loop containing nucleoside triphosphate hydrolases"/>
    <property type="match status" value="2"/>
</dbReference>
<keyword evidence="1" id="KW-0547">Nucleotide-binding</keyword>
<dbReference type="STRING" id="742767.HMPREF9456_02944"/>
<dbReference type="SMART" id="SM00487">
    <property type="entry name" value="DEXDc"/>
    <property type="match status" value="1"/>
</dbReference>
<evidence type="ECO:0000313" key="8">
    <source>
        <dbReference type="Proteomes" id="UP000006420"/>
    </source>
</evidence>
<dbReference type="EMBL" id="ADLW01000016">
    <property type="protein sequence ID" value="EGK05274.1"/>
    <property type="molecule type" value="Genomic_DNA"/>
</dbReference>
<name>F8X3Y5_9BACT</name>
<dbReference type="eggNOG" id="COG1204">
    <property type="taxonomic scope" value="Bacteria"/>
</dbReference>
<feature type="domain" description="Helicase ATP-binding" evidence="5">
    <location>
        <begin position="118"/>
        <end position="346"/>
    </location>
</feature>
<feature type="domain" description="Helicase C-terminal" evidence="6">
    <location>
        <begin position="307"/>
        <end position="515"/>
    </location>
</feature>
<evidence type="ECO:0000256" key="4">
    <source>
        <dbReference type="ARBA" id="ARBA00022840"/>
    </source>
</evidence>
<comment type="caution">
    <text evidence="7">The sequence shown here is derived from an EMBL/GenBank/DDBJ whole genome shotgun (WGS) entry which is preliminary data.</text>
</comment>
<keyword evidence="2" id="KW-0378">Hydrolase</keyword>
<evidence type="ECO:0000259" key="5">
    <source>
        <dbReference type="PROSITE" id="PS51192"/>
    </source>
</evidence>
<evidence type="ECO:0000256" key="2">
    <source>
        <dbReference type="ARBA" id="ARBA00022801"/>
    </source>
</evidence>
<proteinExistence type="predicted"/>
<keyword evidence="4" id="KW-0067">ATP-binding</keyword>
<evidence type="ECO:0000256" key="1">
    <source>
        <dbReference type="ARBA" id="ARBA00022741"/>
    </source>
</evidence>
<dbReference type="GO" id="GO:0005524">
    <property type="term" value="F:ATP binding"/>
    <property type="evidence" value="ECO:0007669"/>
    <property type="project" value="UniProtKB-KW"/>
</dbReference>
<dbReference type="InterPro" id="IPR027417">
    <property type="entry name" value="P-loop_NTPase"/>
</dbReference>
<evidence type="ECO:0000259" key="6">
    <source>
        <dbReference type="PROSITE" id="PS51194"/>
    </source>
</evidence>
<evidence type="ECO:0000256" key="3">
    <source>
        <dbReference type="ARBA" id="ARBA00022806"/>
    </source>
</evidence>
<dbReference type="InterPro" id="IPR014001">
    <property type="entry name" value="Helicase_ATP-bd"/>
</dbReference>
<dbReference type="InterPro" id="IPR050474">
    <property type="entry name" value="Hel308_SKI2-like"/>
</dbReference>
<dbReference type="PROSITE" id="PS51192">
    <property type="entry name" value="HELICASE_ATP_BIND_1"/>
    <property type="match status" value="1"/>
</dbReference>
<dbReference type="InterPro" id="IPR011545">
    <property type="entry name" value="DEAD/DEAH_box_helicase_dom"/>
</dbReference>
<protein>
    <submittedName>
        <fullName evidence="7">Uncharacterized protein</fullName>
    </submittedName>
</protein>
<sequence>MHNNIDLIIKSLEDNQHAINISVAESFKYAQLANNLISKYDENGYRLVINILNNWDKIPTETIELWTDIIEVAGFYPYLEKNKESIILKNLSGTIRKELHLSEYIPQKYFHDKQFELLELLDSDKNVIVSAPTSFGKSLLIEEVVASAKYNNIVVIQPTLALLDETRRKLQKYRDKYKLIIRTSQEPSTIKKNIYLFTAERVNEYKFFPKIDFLVIDEFYKLSGLRDDERSASLNNAFYHILEKFSPKFYLLGPNIDKISDGFSKKYNAIFYKSNYSLVDTREFNIYKDYDGKFGASGKKKEFKERTLFDLLLSLNDEQTIIYCSAPPKVRSLANKFTTYLIEKSISPVKVNYSLVEWIEENISTKWSLIQNLQYGIGIHDGALQKHITTSIIDYFNEGLIKYLFCTSTIIEGVNTSAKNIIYFDDKKGPNDVDYFDYSNIKGRAGRMMEHYIGKIYNFNPPPKKEDIIIDIPFYQQNPIKDEVLIQLSESHVLNKNTNQFLEIQKIPLREKEVIKLNGLSVNGQKNILSILRKEISQNYGLLSWTNFPTYKQLEYVLSLAWNNLILDGETTRPMTANRLTYMTFNYGIERSINSIINDTFKYDKKNNKNASKTDYDILNEAIQKIFQIMKHWFQYKVPKWLSVMTSLQEIVCIDNQLKPGNYLVYANTLENDFIPENLTILLEYGIPTSAIRKLERYIPREIGQDEVLAYIKAKSLQESDKLLMYEKEKFSINL</sequence>
<dbReference type="GO" id="GO:0016787">
    <property type="term" value="F:hydrolase activity"/>
    <property type="evidence" value="ECO:0007669"/>
    <property type="project" value="UniProtKB-KW"/>
</dbReference>
<organism evidence="7 8">
    <name type="scientific">Dysgonomonas mossii DSM 22836</name>
    <dbReference type="NCBI Taxonomy" id="742767"/>
    <lineage>
        <taxon>Bacteria</taxon>
        <taxon>Pseudomonadati</taxon>
        <taxon>Bacteroidota</taxon>
        <taxon>Bacteroidia</taxon>
        <taxon>Bacteroidales</taxon>
        <taxon>Dysgonomonadaceae</taxon>
        <taxon>Dysgonomonas</taxon>
    </lineage>
</organism>
<keyword evidence="3" id="KW-0347">Helicase</keyword>
<dbReference type="Gene3D" id="3.40.50.300">
    <property type="entry name" value="P-loop containing nucleotide triphosphate hydrolases"/>
    <property type="match status" value="2"/>
</dbReference>
<dbReference type="GO" id="GO:0003676">
    <property type="term" value="F:nucleic acid binding"/>
    <property type="evidence" value="ECO:0007669"/>
    <property type="project" value="InterPro"/>
</dbReference>
<dbReference type="Pfam" id="PF00270">
    <property type="entry name" value="DEAD"/>
    <property type="match status" value="1"/>
</dbReference>
<dbReference type="GO" id="GO:0004386">
    <property type="term" value="F:helicase activity"/>
    <property type="evidence" value="ECO:0007669"/>
    <property type="project" value="UniProtKB-KW"/>
</dbReference>